<dbReference type="GO" id="GO:0016042">
    <property type="term" value="P:lipid catabolic process"/>
    <property type="evidence" value="ECO:0007669"/>
    <property type="project" value="UniProtKB-KW"/>
</dbReference>
<name>A0A396JSS7_MEDTR</name>
<comment type="caution">
    <text evidence="5">The sequence shown here is derived from an EMBL/GenBank/DDBJ whole genome shotgun (WGS) entry which is preliminary data.</text>
</comment>
<dbReference type="Gene3D" id="3.40.50.1110">
    <property type="entry name" value="SGNH hydrolase"/>
    <property type="match status" value="1"/>
</dbReference>
<dbReference type="Gramene" id="rna5405">
    <property type="protein sequence ID" value="RHN81379.1"/>
    <property type="gene ID" value="gene5405"/>
</dbReference>
<evidence type="ECO:0000256" key="3">
    <source>
        <dbReference type="ARBA" id="ARBA00022963"/>
    </source>
</evidence>
<dbReference type="AlphaFoldDB" id="A0A396JSS7"/>
<organism evidence="5 6">
    <name type="scientific">Medicago truncatula</name>
    <name type="common">Barrel medic</name>
    <name type="synonym">Medicago tribuloides</name>
    <dbReference type="NCBI Taxonomy" id="3880"/>
    <lineage>
        <taxon>Eukaryota</taxon>
        <taxon>Viridiplantae</taxon>
        <taxon>Streptophyta</taxon>
        <taxon>Embryophyta</taxon>
        <taxon>Tracheophyta</taxon>
        <taxon>Spermatophyta</taxon>
        <taxon>Magnoliopsida</taxon>
        <taxon>eudicotyledons</taxon>
        <taxon>Gunneridae</taxon>
        <taxon>Pentapetalae</taxon>
        <taxon>rosids</taxon>
        <taxon>fabids</taxon>
        <taxon>Fabales</taxon>
        <taxon>Fabaceae</taxon>
        <taxon>Papilionoideae</taxon>
        <taxon>50 kb inversion clade</taxon>
        <taxon>NPAAA clade</taxon>
        <taxon>Hologalegina</taxon>
        <taxon>IRL clade</taxon>
        <taxon>Trifolieae</taxon>
        <taxon>Medicago</taxon>
    </lineage>
</organism>
<keyword evidence="5" id="KW-0012">Acyltransferase</keyword>
<proteinExistence type="inferred from homology"/>
<dbReference type="InterPro" id="IPR001087">
    <property type="entry name" value="GDSL"/>
</dbReference>
<keyword evidence="4" id="KW-0443">Lipid metabolism</keyword>
<keyword evidence="3" id="KW-0442">Lipid degradation</keyword>
<gene>
    <name evidence="5" type="ORF">MtrunA17_Chr1g0198361</name>
</gene>
<dbReference type="Pfam" id="PF00657">
    <property type="entry name" value="Lipase_GDSL"/>
    <property type="match status" value="1"/>
</dbReference>
<evidence type="ECO:0000256" key="1">
    <source>
        <dbReference type="ARBA" id="ARBA00008668"/>
    </source>
</evidence>
<dbReference type="GO" id="GO:0016788">
    <property type="term" value="F:hydrolase activity, acting on ester bonds"/>
    <property type="evidence" value="ECO:0007669"/>
    <property type="project" value="InterPro"/>
</dbReference>
<evidence type="ECO:0000256" key="2">
    <source>
        <dbReference type="ARBA" id="ARBA00022801"/>
    </source>
</evidence>
<dbReference type="InterPro" id="IPR036514">
    <property type="entry name" value="SGNH_hydro_sf"/>
</dbReference>
<sequence>MNTKSDLESSVALVSAAGNDYLKFFVTNGGSTKDVPRFTASLVNQLSSNLRRIQSLGINKIAIGLLEPIGCLPMVTETETPSYEKCNDNFNLFAMNHNYLLLQAVEELNKEMGKSVFVTLDLYTSFLSIIALMQKNPNGIYIALVDFFKQNLALIFFIREIFLLMGLKESRLKYGFSPCKYSFWF</sequence>
<evidence type="ECO:0000256" key="4">
    <source>
        <dbReference type="ARBA" id="ARBA00023098"/>
    </source>
</evidence>
<dbReference type="EMBL" id="PSQE01000001">
    <property type="protein sequence ID" value="RHN81379.1"/>
    <property type="molecule type" value="Genomic_DNA"/>
</dbReference>
<comment type="similarity">
    <text evidence="1">Belongs to the 'GDSL' lipolytic enzyme family.</text>
</comment>
<evidence type="ECO:0000313" key="5">
    <source>
        <dbReference type="EMBL" id="RHN81379.1"/>
    </source>
</evidence>
<protein>
    <submittedName>
        <fullName evidence="5">Putative chlorogenate--glucarate O-hydroxycinnamoyltransferase</fullName>
        <ecNumber evidence="5">2.3.1.98</ecNumber>
    </submittedName>
</protein>
<accession>A0A396JSS7</accession>
<dbReference type="EC" id="2.3.1.98" evidence="5"/>
<keyword evidence="5" id="KW-0808">Transferase</keyword>
<dbReference type="PANTHER" id="PTHR46020:SF4">
    <property type="entry name" value="OS04G0650200 PROTEIN"/>
    <property type="match status" value="1"/>
</dbReference>
<keyword evidence="2" id="KW-0378">Hydrolase</keyword>
<dbReference type="GO" id="GO:0047204">
    <property type="term" value="F:chlorogenate-glucarate O-hydroxycinnamoyltransferase activity"/>
    <property type="evidence" value="ECO:0007669"/>
    <property type="project" value="UniProtKB-EC"/>
</dbReference>
<dbReference type="Proteomes" id="UP000265566">
    <property type="component" value="Chromosome 1"/>
</dbReference>
<dbReference type="PANTHER" id="PTHR46020">
    <property type="entry name" value="OSJNBB0059K02.9 PROTEIN"/>
    <property type="match status" value="1"/>
</dbReference>
<reference evidence="6" key="1">
    <citation type="journal article" date="2018" name="Nat. Plants">
        <title>Whole-genome landscape of Medicago truncatula symbiotic genes.</title>
        <authorList>
            <person name="Pecrix Y."/>
            <person name="Staton S.E."/>
            <person name="Sallet E."/>
            <person name="Lelandais-Briere C."/>
            <person name="Moreau S."/>
            <person name="Carrere S."/>
            <person name="Blein T."/>
            <person name="Jardinaud M.F."/>
            <person name="Latrasse D."/>
            <person name="Zouine M."/>
            <person name="Zahm M."/>
            <person name="Kreplak J."/>
            <person name="Mayjonade B."/>
            <person name="Satge C."/>
            <person name="Perez M."/>
            <person name="Cauet S."/>
            <person name="Marande W."/>
            <person name="Chantry-Darmon C."/>
            <person name="Lopez-Roques C."/>
            <person name="Bouchez O."/>
            <person name="Berard A."/>
            <person name="Debelle F."/>
            <person name="Munos S."/>
            <person name="Bendahmane A."/>
            <person name="Berges H."/>
            <person name="Niebel A."/>
            <person name="Buitink J."/>
            <person name="Frugier F."/>
            <person name="Benhamed M."/>
            <person name="Crespi M."/>
            <person name="Gouzy J."/>
            <person name="Gamas P."/>
        </authorList>
    </citation>
    <scope>NUCLEOTIDE SEQUENCE [LARGE SCALE GENOMIC DNA]</scope>
    <source>
        <strain evidence="6">cv. Jemalong A17</strain>
    </source>
</reference>
<evidence type="ECO:0000313" key="6">
    <source>
        <dbReference type="Proteomes" id="UP000265566"/>
    </source>
</evidence>